<evidence type="ECO:0000313" key="1">
    <source>
        <dbReference type="EMBL" id="KAF5222512.1"/>
    </source>
</evidence>
<dbReference type="VEuPathDB" id="TriTrypDB:ECC02_004317"/>
<name>A0A7J6Y7H9_TRYCR</name>
<reference evidence="1 2" key="1">
    <citation type="journal article" date="2019" name="Genome Biol. Evol.">
        <title>Nanopore Sequencing Significantly Improves Genome Assembly of the Protozoan Parasite Trypanosoma cruzi.</title>
        <authorList>
            <person name="Diaz-Viraque F."/>
            <person name="Pita S."/>
            <person name="Greif G."/>
            <person name="de Souza R.C.M."/>
            <person name="Iraola G."/>
            <person name="Robello C."/>
        </authorList>
    </citation>
    <scope>NUCLEOTIDE SEQUENCE [LARGE SCALE GENOMIC DNA]</scope>
    <source>
        <strain evidence="1 2">Berenice</strain>
    </source>
</reference>
<protein>
    <submittedName>
        <fullName evidence="1">Uncharacterized protein</fullName>
    </submittedName>
</protein>
<accession>A0A7J6Y7H9</accession>
<dbReference type="Proteomes" id="UP000583944">
    <property type="component" value="Unassembled WGS sequence"/>
</dbReference>
<proteinExistence type="predicted"/>
<gene>
    <name evidence="1" type="ORF">ECC02_004317</name>
</gene>
<dbReference type="EMBL" id="JABDHM010000026">
    <property type="protein sequence ID" value="KAF5222512.1"/>
    <property type="molecule type" value="Genomic_DNA"/>
</dbReference>
<sequence length="212" mass="21017">MGDAAVPCVPSVSCVPCVSASLSCCPASPSSDGRSSELDPGSFSDAEFPALVPGKLWVPLGSGALPPAGGGNDDDNTSFAFVSFACGVTGVTGGLLGVLSVPSASCLATFPPAPPKLPPLELSSVPGIPSGFSEAFSGAPVPEDSLEFKLPPCDASSFPSGASACKTVMGNADQKGSFGAVLSHPLGTREQFVPNTPEVMQSPTALLSMSLA</sequence>
<evidence type="ECO:0000313" key="2">
    <source>
        <dbReference type="Proteomes" id="UP000583944"/>
    </source>
</evidence>
<comment type="caution">
    <text evidence="1">The sequence shown here is derived from an EMBL/GenBank/DDBJ whole genome shotgun (WGS) entry which is preliminary data.</text>
</comment>
<dbReference type="AlphaFoldDB" id="A0A7J6Y7H9"/>
<organism evidence="1 2">
    <name type="scientific">Trypanosoma cruzi</name>
    <dbReference type="NCBI Taxonomy" id="5693"/>
    <lineage>
        <taxon>Eukaryota</taxon>
        <taxon>Discoba</taxon>
        <taxon>Euglenozoa</taxon>
        <taxon>Kinetoplastea</taxon>
        <taxon>Metakinetoplastina</taxon>
        <taxon>Trypanosomatida</taxon>
        <taxon>Trypanosomatidae</taxon>
        <taxon>Trypanosoma</taxon>
        <taxon>Schizotrypanum</taxon>
    </lineage>
</organism>